<dbReference type="EMBL" id="JAPDRK010000007">
    <property type="protein sequence ID" value="KAJ9610732.1"/>
    <property type="molecule type" value="Genomic_DNA"/>
</dbReference>
<feature type="chain" id="PRO_5041410987" evidence="1">
    <location>
        <begin position="19"/>
        <end position="193"/>
    </location>
</feature>
<accession>A0AA38XCC7</accession>
<organism evidence="2 3">
    <name type="scientific">Cladophialophora chaetospira</name>
    <dbReference type="NCBI Taxonomy" id="386627"/>
    <lineage>
        <taxon>Eukaryota</taxon>
        <taxon>Fungi</taxon>
        <taxon>Dikarya</taxon>
        <taxon>Ascomycota</taxon>
        <taxon>Pezizomycotina</taxon>
        <taxon>Eurotiomycetes</taxon>
        <taxon>Chaetothyriomycetidae</taxon>
        <taxon>Chaetothyriales</taxon>
        <taxon>Herpotrichiellaceae</taxon>
        <taxon>Cladophialophora</taxon>
    </lineage>
</organism>
<gene>
    <name evidence="2" type="ORF">H2200_005509</name>
</gene>
<proteinExistence type="predicted"/>
<name>A0AA38XCC7_9EURO</name>
<protein>
    <submittedName>
        <fullName evidence="2">Uncharacterized protein</fullName>
    </submittedName>
</protein>
<dbReference type="AlphaFoldDB" id="A0AA38XCC7"/>
<evidence type="ECO:0000256" key="1">
    <source>
        <dbReference type="SAM" id="SignalP"/>
    </source>
</evidence>
<reference evidence="2" key="1">
    <citation type="submission" date="2022-10" db="EMBL/GenBank/DDBJ databases">
        <title>Culturing micro-colonial fungi from biological soil crusts in the Mojave desert and describing Neophaeococcomyces mojavensis, and introducing the new genera and species Taxawa tesnikishii.</title>
        <authorList>
            <person name="Kurbessoian T."/>
            <person name="Stajich J.E."/>
        </authorList>
    </citation>
    <scope>NUCLEOTIDE SEQUENCE</scope>
    <source>
        <strain evidence="2">TK_41</strain>
    </source>
</reference>
<dbReference type="Proteomes" id="UP001172673">
    <property type="component" value="Unassembled WGS sequence"/>
</dbReference>
<evidence type="ECO:0000313" key="2">
    <source>
        <dbReference type="EMBL" id="KAJ9610732.1"/>
    </source>
</evidence>
<keyword evidence="3" id="KW-1185">Reference proteome</keyword>
<sequence>MQVSFLTLLLTMLVAISATVLPVTVNEDSLHLAARDEDAGIFPPNRQGVANFSLVYDAPSDRCGSAVTTVVFNQLTEIKFSSECQAFYDYMTSIPNSSLKYSSKGVSLVYVCTSKKQPPTLPSDMGVADIKLVIYGPEKFPSRYLRTVSITLTVINAVADPMTNFTLPAYFDFDSVTQSDGSKKVALTSLHCS</sequence>
<comment type="caution">
    <text evidence="2">The sequence shown here is derived from an EMBL/GenBank/DDBJ whole genome shotgun (WGS) entry which is preliminary data.</text>
</comment>
<keyword evidence="1" id="KW-0732">Signal</keyword>
<feature type="signal peptide" evidence="1">
    <location>
        <begin position="1"/>
        <end position="18"/>
    </location>
</feature>
<evidence type="ECO:0000313" key="3">
    <source>
        <dbReference type="Proteomes" id="UP001172673"/>
    </source>
</evidence>